<dbReference type="UniPathway" id="UPA00074">
    <property type="reaction ID" value="UER00130"/>
</dbReference>
<evidence type="ECO:0000256" key="11">
    <source>
        <dbReference type="PIRNR" id="PIRNR001340"/>
    </source>
</evidence>
<dbReference type="PROSITE" id="PS50975">
    <property type="entry name" value="ATP_GRASP"/>
    <property type="match status" value="1"/>
</dbReference>
<keyword evidence="15" id="KW-1185">Reference proteome</keyword>
<dbReference type="InterPro" id="IPR005875">
    <property type="entry name" value="PurK"/>
</dbReference>
<dbReference type="PANTHER" id="PTHR11609:SF5">
    <property type="entry name" value="PHOSPHORIBOSYLAMINOIMIDAZOLE CARBOXYLASE"/>
    <property type="match status" value="1"/>
</dbReference>
<dbReference type="SUPFAM" id="SSF52440">
    <property type="entry name" value="PreATP-grasp domain"/>
    <property type="match status" value="1"/>
</dbReference>
<dbReference type="PANTHER" id="PTHR11609">
    <property type="entry name" value="PURINE BIOSYNTHESIS PROTEIN 6/7, PUR6/7"/>
    <property type="match status" value="1"/>
</dbReference>
<evidence type="ECO:0000256" key="7">
    <source>
        <dbReference type="ARBA" id="ARBA00022755"/>
    </source>
</evidence>
<dbReference type="InterPro" id="IPR016301">
    <property type="entry name" value="Ade2_fungi/plant"/>
</dbReference>
<dbReference type="InterPro" id="IPR011054">
    <property type="entry name" value="Rudment_hybrid_motif"/>
</dbReference>
<evidence type="ECO:0000256" key="3">
    <source>
        <dbReference type="ARBA" id="ARBA00006114"/>
    </source>
</evidence>
<dbReference type="GO" id="GO:0046872">
    <property type="term" value="F:metal ion binding"/>
    <property type="evidence" value="ECO:0007669"/>
    <property type="project" value="InterPro"/>
</dbReference>
<dbReference type="GO" id="GO:0006189">
    <property type="term" value="P:'de novo' IMP biosynthetic process"/>
    <property type="evidence" value="ECO:0007669"/>
    <property type="project" value="UniProtKB-UniRule"/>
</dbReference>
<feature type="compositionally biased region" description="Polar residues" evidence="12">
    <location>
        <begin position="395"/>
        <end position="404"/>
    </location>
</feature>
<dbReference type="GO" id="GO:0005524">
    <property type="term" value="F:ATP binding"/>
    <property type="evidence" value="ECO:0007669"/>
    <property type="project" value="UniProtKB-UniRule"/>
</dbReference>
<sequence>MDRQVIGILGGGQLGRMLIEAANRMNIQVRVLDPTEKSPAKQISNFTQHVNEPFTSSTAIRALAKECDVLTVEIEHVNCDELEAIEESGAVKVRPSAGTIRLIQDKYLQKEYLAERGLSLPEYIKCDTLEVARNAGRVFGYPFVLKCRLGAYDGRGNYVVKDESDVDAGFKSLGGDMLYAEKFVPFIKELAVMVARRPGGQVVSYPVVETVQRDNICELVYAPAQIDGQVREAAMKVAMDTVSCLPDGSTGIFGVEMFLHKDGHTVLVNEIAPRTHNSGHYTTEACSTSQFENHLRAVLDLPLGDTSLKVPAAAMINVLGGANGFSSVLDPCLASLNVPGATIHLYGKAEAKVGRKMGHITVVADSALQLRRRTDLIVGKLANASQEERERLAYRNTQKPSTDGSVDDNEKGDVADISPLVGIIMGSDSDLPTMRPAAEILEQFGVPFELTIVSAHRTPDRMFEYARAAHKRGLKAIIAGAGGAAHLPGMVAALTPLPVIGVPVKGRCLDGVDSLHSIVQMPRGVPVATVAINNAVNAALLAVRIIGASCPTYLDAMAQYMDDMRVSVEKKIDHLGTTGWKDY</sequence>
<dbReference type="SUPFAM" id="SSF52255">
    <property type="entry name" value="N5-CAIR mutase (phosphoribosylaminoimidazole carboxylase, PurE)"/>
    <property type="match status" value="1"/>
</dbReference>
<dbReference type="Pfam" id="PF17769">
    <property type="entry name" value="PurK_C"/>
    <property type="match status" value="1"/>
</dbReference>
<dbReference type="SUPFAM" id="SSF56059">
    <property type="entry name" value="Glutathione synthetase ATP-binding domain-like"/>
    <property type="match status" value="1"/>
</dbReference>
<protein>
    <recommendedName>
        <fullName evidence="5 11">Phosphoribosylaminoimidazole carboxylase</fullName>
        <ecNumber evidence="4 11">4.1.1.21</ecNumber>
    </recommendedName>
</protein>
<keyword evidence="8 11" id="KW-0210">Decarboxylase</keyword>
<dbReference type="Gene3D" id="3.40.50.20">
    <property type="match status" value="1"/>
</dbReference>
<dbReference type="InterPro" id="IPR016185">
    <property type="entry name" value="PreATP-grasp_dom_sf"/>
</dbReference>
<dbReference type="Pfam" id="PF22660">
    <property type="entry name" value="RS_preATP-grasp-like"/>
    <property type="match status" value="1"/>
</dbReference>
<organism evidence="14 15">
    <name type="scientific">Coemansia reversa (strain ATCC 12441 / NRRL 1564)</name>
    <dbReference type="NCBI Taxonomy" id="763665"/>
    <lineage>
        <taxon>Eukaryota</taxon>
        <taxon>Fungi</taxon>
        <taxon>Fungi incertae sedis</taxon>
        <taxon>Zoopagomycota</taxon>
        <taxon>Kickxellomycotina</taxon>
        <taxon>Kickxellomycetes</taxon>
        <taxon>Kickxellales</taxon>
        <taxon>Kickxellaceae</taxon>
        <taxon>Coemansia</taxon>
    </lineage>
</organism>
<dbReference type="InterPro" id="IPR013815">
    <property type="entry name" value="ATP_grasp_subdomain_1"/>
</dbReference>
<dbReference type="EMBL" id="KZ303487">
    <property type="protein sequence ID" value="PIA19078.1"/>
    <property type="molecule type" value="Genomic_DNA"/>
</dbReference>
<keyword evidence="9 11" id="KW-0067">ATP-binding</keyword>
<evidence type="ECO:0000259" key="13">
    <source>
        <dbReference type="PROSITE" id="PS50975"/>
    </source>
</evidence>
<dbReference type="SUPFAM" id="SSF51246">
    <property type="entry name" value="Rudiment single hybrid motif"/>
    <property type="match status" value="1"/>
</dbReference>
<dbReference type="InterPro" id="IPR054350">
    <property type="entry name" value="PurT/PurK_preATP-grasp"/>
</dbReference>
<keyword evidence="7 11" id="KW-0658">Purine biosynthesis</keyword>
<evidence type="ECO:0000256" key="12">
    <source>
        <dbReference type="SAM" id="MobiDB-lite"/>
    </source>
</evidence>
<evidence type="ECO:0000256" key="9">
    <source>
        <dbReference type="ARBA" id="ARBA00022840"/>
    </source>
</evidence>
<dbReference type="FunFam" id="3.30.470.20:FF:000037">
    <property type="entry name" value="Phosphoribosylaminoimidazole carboxylase, chloroplastic"/>
    <property type="match status" value="1"/>
</dbReference>
<dbReference type="InterPro" id="IPR040686">
    <property type="entry name" value="PurK_C"/>
</dbReference>
<evidence type="ECO:0000256" key="8">
    <source>
        <dbReference type="ARBA" id="ARBA00022793"/>
    </source>
</evidence>
<proteinExistence type="inferred from homology"/>
<dbReference type="NCBIfam" id="TIGR01161">
    <property type="entry name" value="purK"/>
    <property type="match status" value="1"/>
</dbReference>
<evidence type="ECO:0000313" key="14">
    <source>
        <dbReference type="EMBL" id="PIA19078.1"/>
    </source>
</evidence>
<keyword evidence="6 11" id="KW-0547">Nucleotide-binding</keyword>
<evidence type="ECO:0000256" key="10">
    <source>
        <dbReference type="ARBA" id="ARBA00023239"/>
    </source>
</evidence>
<gene>
    <name evidence="14" type="ORF">COEREDRAFT_79063</name>
</gene>
<dbReference type="Pfam" id="PF02222">
    <property type="entry name" value="ATP-grasp"/>
    <property type="match status" value="1"/>
</dbReference>
<dbReference type="NCBIfam" id="NF004679">
    <property type="entry name" value="PRK06019.1-5"/>
    <property type="match status" value="1"/>
</dbReference>
<dbReference type="OrthoDB" id="15425at2759"/>
<comment type="catalytic activity">
    <reaction evidence="1 11">
        <text>5-amino-1-(5-phospho-D-ribosyl)imidazole-4-carboxylate + H(+) = 5-amino-1-(5-phospho-beta-D-ribosyl)imidazole + CO2</text>
        <dbReference type="Rhea" id="RHEA:10792"/>
        <dbReference type="ChEBI" id="CHEBI:15378"/>
        <dbReference type="ChEBI" id="CHEBI:16526"/>
        <dbReference type="ChEBI" id="CHEBI:77657"/>
        <dbReference type="ChEBI" id="CHEBI:137981"/>
        <dbReference type="EC" id="4.1.1.21"/>
    </reaction>
</comment>
<dbReference type="HAMAP" id="MF_01929">
    <property type="entry name" value="PurE_classI"/>
    <property type="match status" value="1"/>
</dbReference>
<dbReference type="PIRSF" id="PIRSF001340">
    <property type="entry name" value="AIR_carboxylase"/>
    <property type="match status" value="1"/>
</dbReference>
<keyword evidence="10 11" id="KW-0456">Lyase</keyword>
<dbReference type="Proteomes" id="UP000242474">
    <property type="component" value="Unassembled WGS sequence"/>
</dbReference>
<dbReference type="InterPro" id="IPR033747">
    <property type="entry name" value="PurE_ClassI"/>
</dbReference>
<comment type="pathway">
    <text evidence="2 11">Purine metabolism; IMP biosynthesis via de novo pathway; 5-amino-1-(5-phospho-D-ribosyl)imidazole-4-carboxylate from 5-amino-1-(5-phospho-D-ribosyl)imidazole (carboxylase route): step 1/1.</text>
</comment>
<dbReference type="Gene3D" id="3.40.50.1970">
    <property type="match status" value="1"/>
</dbReference>
<evidence type="ECO:0000256" key="2">
    <source>
        <dbReference type="ARBA" id="ARBA00004747"/>
    </source>
</evidence>
<dbReference type="SMART" id="SM01001">
    <property type="entry name" value="AIRC"/>
    <property type="match status" value="1"/>
</dbReference>
<dbReference type="InterPro" id="IPR011761">
    <property type="entry name" value="ATP-grasp"/>
</dbReference>
<accession>A0A2G5BJ86</accession>
<dbReference type="FunFam" id="3.40.50.1970:FF:000013">
    <property type="entry name" value="Phosphoribosylaminoimidazole carboxylase"/>
    <property type="match status" value="1"/>
</dbReference>
<reference evidence="14 15" key="1">
    <citation type="journal article" date="2015" name="Genome Biol. Evol.">
        <title>Phylogenomic analyses indicate that early fungi evolved digesting cell walls of algal ancestors of land plants.</title>
        <authorList>
            <person name="Chang Y."/>
            <person name="Wang S."/>
            <person name="Sekimoto S."/>
            <person name="Aerts A.L."/>
            <person name="Choi C."/>
            <person name="Clum A."/>
            <person name="LaButti K.M."/>
            <person name="Lindquist E.A."/>
            <person name="Yee Ngan C."/>
            <person name="Ohm R.A."/>
            <person name="Salamov A.A."/>
            <person name="Grigoriev I.V."/>
            <person name="Spatafora J.W."/>
            <person name="Berbee M.L."/>
        </authorList>
    </citation>
    <scope>NUCLEOTIDE SEQUENCE [LARGE SCALE GENOMIC DNA]</scope>
    <source>
        <strain evidence="14 15">NRRL 1564</strain>
    </source>
</reference>
<evidence type="ECO:0000313" key="15">
    <source>
        <dbReference type="Proteomes" id="UP000242474"/>
    </source>
</evidence>
<dbReference type="HAMAP" id="MF_01928">
    <property type="entry name" value="PurK"/>
    <property type="match status" value="1"/>
</dbReference>
<dbReference type="Gene3D" id="3.30.1490.20">
    <property type="entry name" value="ATP-grasp fold, A domain"/>
    <property type="match status" value="1"/>
</dbReference>
<evidence type="ECO:0000256" key="5">
    <source>
        <dbReference type="ARBA" id="ARBA00021059"/>
    </source>
</evidence>
<dbReference type="GO" id="GO:0004638">
    <property type="term" value="F:phosphoribosylaminoimidazole carboxylase activity"/>
    <property type="evidence" value="ECO:0007669"/>
    <property type="project" value="UniProtKB-UniRule"/>
</dbReference>
<dbReference type="Pfam" id="PF00731">
    <property type="entry name" value="AIRC"/>
    <property type="match status" value="1"/>
</dbReference>
<evidence type="ECO:0000256" key="6">
    <source>
        <dbReference type="ARBA" id="ARBA00022741"/>
    </source>
</evidence>
<evidence type="ECO:0000256" key="1">
    <source>
        <dbReference type="ARBA" id="ARBA00001244"/>
    </source>
</evidence>
<comment type="similarity">
    <text evidence="3 11">In the C-terminal section; belongs to the AIR carboxylase family. Class I subfamily.</text>
</comment>
<feature type="domain" description="ATP-grasp" evidence="13">
    <location>
        <begin position="110"/>
        <end position="299"/>
    </location>
</feature>
<dbReference type="Gene3D" id="3.30.470.20">
    <property type="entry name" value="ATP-grasp fold, B domain"/>
    <property type="match status" value="1"/>
</dbReference>
<evidence type="ECO:0000256" key="4">
    <source>
        <dbReference type="ARBA" id="ARBA00012329"/>
    </source>
</evidence>
<dbReference type="NCBIfam" id="TIGR01162">
    <property type="entry name" value="purE"/>
    <property type="match status" value="1"/>
</dbReference>
<dbReference type="InterPro" id="IPR003135">
    <property type="entry name" value="ATP-grasp_carboxylate-amine"/>
</dbReference>
<dbReference type="STRING" id="763665.A0A2G5BJ86"/>
<name>A0A2G5BJ86_COERN</name>
<dbReference type="InterPro" id="IPR000031">
    <property type="entry name" value="PurE_dom"/>
</dbReference>
<dbReference type="AlphaFoldDB" id="A0A2G5BJ86"/>
<feature type="region of interest" description="Disordered" evidence="12">
    <location>
        <begin position="389"/>
        <end position="411"/>
    </location>
</feature>
<dbReference type="EC" id="4.1.1.21" evidence="4 11"/>